<keyword evidence="17" id="KW-0472">Membrane</keyword>
<dbReference type="InterPro" id="IPR027417">
    <property type="entry name" value="P-loop_NTPase"/>
</dbReference>
<reference evidence="24 25" key="1">
    <citation type="journal article" date="2021" name="Cell">
        <title>Tracing the genetic footprints of vertebrate landing in non-teleost ray-finned fishes.</title>
        <authorList>
            <person name="Bi X."/>
            <person name="Wang K."/>
            <person name="Yang L."/>
            <person name="Pan H."/>
            <person name="Jiang H."/>
            <person name="Wei Q."/>
            <person name="Fang M."/>
            <person name="Yu H."/>
            <person name="Zhu C."/>
            <person name="Cai Y."/>
            <person name="He Y."/>
            <person name="Gan X."/>
            <person name="Zeng H."/>
            <person name="Yu D."/>
            <person name="Zhu Y."/>
            <person name="Jiang H."/>
            <person name="Qiu Q."/>
            <person name="Yang H."/>
            <person name="Zhang Y.E."/>
            <person name="Wang W."/>
            <person name="Zhu M."/>
            <person name="He S."/>
            <person name="Zhang G."/>
        </authorList>
    </citation>
    <scope>NUCLEOTIDE SEQUENCE [LARGE SCALE GENOMIC DNA]</scope>
    <source>
        <strain evidence="24">Bchr_013</strain>
    </source>
</reference>
<keyword evidence="20" id="KW-0636">Prenylation</keyword>
<keyword evidence="8" id="KW-1003">Cell membrane</keyword>
<evidence type="ECO:0000256" key="20">
    <source>
        <dbReference type="ARBA" id="ARBA00023289"/>
    </source>
</evidence>
<dbReference type="Gene3D" id="3.40.718.10">
    <property type="entry name" value="Isopropylmalate Dehydrogenase"/>
    <property type="match status" value="1"/>
</dbReference>
<dbReference type="GO" id="GO:0006099">
    <property type="term" value="P:tricarboxylic acid cycle"/>
    <property type="evidence" value="ECO:0007669"/>
    <property type="project" value="UniProtKB-KW"/>
</dbReference>
<dbReference type="GO" id="GO:0003924">
    <property type="term" value="F:GTPase activity"/>
    <property type="evidence" value="ECO:0007669"/>
    <property type="project" value="InterPro"/>
</dbReference>
<evidence type="ECO:0000256" key="4">
    <source>
        <dbReference type="ARBA" id="ARBA00007769"/>
    </source>
</evidence>
<comment type="caution">
    <text evidence="24">The sequence shown here is derived from an EMBL/GenBank/DDBJ whole genome shotgun (WGS) entry which is preliminary data.</text>
</comment>
<dbReference type="PROSITE" id="PS51421">
    <property type="entry name" value="RAS"/>
    <property type="match status" value="1"/>
</dbReference>
<dbReference type="GO" id="GO:0000287">
    <property type="term" value="F:magnesium ion binding"/>
    <property type="evidence" value="ECO:0007669"/>
    <property type="project" value="InterPro"/>
</dbReference>
<gene>
    <name evidence="24" type="primary">Idh1</name>
    <name evidence="24" type="ORF">GTO96_0018807</name>
</gene>
<dbReference type="GO" id="GO:0051287">
    <property type="term" value="F:NAD binding"/>
    <property type="evidence" value="ECO:0007669"/>
    <property type="project" value="InterPro"/>
</dbReference>
<dbReference type="Pfam" id="PF00180">
    <property type="entry name" value="Iso_dh"/>
    <property type="match status" value="1"/>
</dbReference>
<dbReference type="InterPro" id="IPR001806">
    <property type="entry name" value="Small_GTPase"/>
</dbReference>
<evidence type="ECO:0000259" key="23">
    <source>
        <dbReference type="SMART" id="SM01329"/>
    </source>
</evidence>
<comment type="cofactor">
    <cofactor evidence="2">
        <name>Mg(2+)</name>
        <dbReference type="ChEBI" id="CHEBI:18420"/>
    </cofactor>
</comment>
<feature type="domain" description="Isopropylmalate dehydrogenase-like" evidence="23">
    <location>
        <begin position="200"/>
        <end position="617"/>
    </location>
</feature>
<dbReference type="SUPFAM" id="SSF52540">
    <property type="entry name" value="P-loop containing nucleoside triphosphate hydrolases"/>
    <property type="match status" value="1"/>
</dbReference>
<dbReference type="GO" id="GO:0005777">
    <property type="term" value="C:peroxisome"/>
    <property type="evidence" value="ECO:0007669"/>
    <property type="project" value="TreeGrafter"/>
</dbReference>
<evidence type="ECO:0000256" key="21">
    <source>
        <dbReference type="ARBA" id="ARBA00029990"/>
    </source>
</evidence>
<keyword evidence="13" id="KW-0460">Magnesium</keyword>
<dbReference type="InterPro" id="IPR004790">
    <property type="entry name" value="Isocitrate_DH_NADP"/>
</dbReference>
<evidence type="ECO:0000256" key="17">
    <source>
        <dbReference type="ARBA" id="ARBA00023136"/>
    </source>
</evidence>
<dbReference type="EMBL" id="JAATIS010005477">
    <property type="protein sequence ID" value="KAG2459335.1"/>
    <property type="molecule type" value="Genomic_DNA"/>
</dbReference>
<evidence type="ECO:0000256" key="7">
    <source>
        <dbReference type="ARBA" id="ARBA00022435"/>
    </source>
</evidence>
<dbReference type="Gene3D" id="3.40.50.300">
    <property type="entry name" value="P-loop containing nucleotide triphosphate hydrolases"/>
    <property type="match status" value="1"/>
</dbReference>
<accession>A0A8X7X064</accession>
<dbReference type="SMART" id="SM00173">
    <property type="entry name" value="RAS"/>
    <property type="match status" value="1"/>
</dbReference>
<keyword evidence="15" id="KW-0560">Oxidoreductase</keyword>
<dbReference type="PROSITE" id="PS51419">
    <property type="entry name" value="RAB"/>
    <property type="match status" value="1"/>
</dbReference>
<dbReference type="FunFam" id="3.40.50.300:FF:000080">
    <property type="entry name" value="Ras-like GTPase Ras1"/>
    <property type="match status" value="1"/>
</dbReference>
<feature type="non-terminal residue" evidence="24">
    <location>
        <position position="631"/>
    </location>
</feature>
<evidence type="ECO:0000256" key="11">
    <source>
        <dbReference type="ARBA" id="ARBA00022723"/>
    </source>
</evidence>
<evidence type="ECO:0000256" key="2">
    <source>
        <dbReference type="ARBA" id="ARBA00001946"/>
    </source>
</evidence>
<dbReference type="GO" id="GO:0004450">
    <property type="term" value="F:isocitrate dehydrogenase (NADP+) activity"/>
    <property type="evidence" value="ECO:0007669"/>
    <property type="project" value="UniProtKB-EC"/>
</dbReference>
<evidence type="ECO:0000313" key="24">
    <source>
        <dbReference type="EMBL" id="KAG2459335.1"/>
    </source>
</evidence>
<evidence type="ECO:0000256" key="15">
    <source>
        <dbReference type="ARBA" id="ARBA00023002"/>
    </source>
</evidence>
<dbReference type="SMART" id="SM01329">
    <property type="entry name" value="Iso_dh"/>
    <property type="match status" value="1"/>
</dbReference>
<dbReference type="InterPro" id="IPR019818">
    <property type="entry name" value="IsoCit/isopropylmalate_DH_CS"/>
</dbReference>
<evidence type="ECO:0000256" key="10">
    <source>
        <dbReference type="ARBA" id="ARBA00022532"/>
    </source>
</evidence>
<evidence type="ECO:0000256" key="5">
    <source>
        <dbReference type="ARBA" id="ARBA00008344"/>
    </source>
</evidence>
<dbReference type="GO" id="GO:0006102">
    <property type="term" value="P:isocitrate metabolic process"/>
    <property type="evidence" value="ECO:0007669"/>
    <property type="project" value="InterPro"/>
</dbReference>
<dbReference type="NCBIfam" id="TIGR00127">
    <property type="entry name" value="nadp_idh_euk"/>
    <property type="match status" value="1"/>
</dbReference>
<sequence length="631" mass="71372">MRVYCGLLDLEMYTQISPGAGTEERRSADFSHARFLGESAQHRMEHSCKEAMATSAVPSENLPTYKLVVVGDGGVGKSALTIQFFQKIFVPDYDPTIEDSYLKHTEIDGQWAILDVLDTAGQEEFSAMREQYMRTGDGFLIVYSVTDKASFEHVDRFHQLILRVKDRESFPMILVANKVDLVHLRKVSSEQGKEMAAKYNIPYIETSAKDPPLNVDKAFHDLVRVISFDLGMENRDATDDLVTIEAAEAIRKYNVGIKCATITPDEKRVEEFKLKKMWKSPNGTIRNILGGTVFREAIICKNIPRLVTGWIKPIIIGRHAYGDQYRATDFVVPGPGRVEIKYTPNNGGEPVTYVVHDFEGRYVQFQKFTRKFYIQTGTGGVALGMYNTDQSIRDFAHSSFQMALARSWPLYMSTKNTILKKYDGRFKDIFQEIYDKYVFCSLDLTFIAKEYKSQFEAKGIWYEHRLIDDMVAQAMKSEGGFIWACKNYDGDVQSDSVAQGYGSLGMMTSVLVCPDGKTVEAEAAHGTVTRHYRMHQQGKETSTNPIASIFAWTRGLAHRADLDKNNELKVFANSLEEVCIETIESGFMTKDLAACIKGLPNVQSSDYLNTFDFMDKLAENLKVKLMSQPKL</sequence>
<dbReference type="NCBIfam" id="NF006156">
    <property type="entry name" value="PRK08299.1"/>
    <property type="match status" value="1"/>
</dbReference>
<evidence type="ECO:0000256" key="13">
    <source>
        <dbReference type="ARBA" id="ARBA00022842"/>
    </source>
</evidence>
<evidence type="ECO:0000256" key="16">
    <source>
        <dbReference type="ARBA" id="ARBA00023134"/>
    </source>
</evidence>
<name>A0A8X7X064_POLSE</name>
<dbReference type="InterPro" id="IPR005225">
    <property type="entry name" value="Small_GTP-bd"/>
</dbReference>
<dbReference type="PROSITE" id="PS51420">
    <property type="entry name" value="RHO"/>
    <property type="match status" value="1"/>
</dbReference>
<evidence type="ECO:0000256" key="12">
    <source>
        <dbReference type="ARBA" id="ARBA00022741"/>
    </source>
</evidence>
<dbReference type="Pfam" id="PF08477">
    <property type="entry name" value="Roc"/>
    <property type="match status" value="1"/>
</dbReference>
<dbReference type="PROSITE" id="PS00470">
    <property type="entry name" value="IDH_IMDH"/>
    <property type="match status" value="1"/>
</dbReference>
<evidence type="ECO:0000256" key="6">
    <source>
        <dbReference type="ARBA" id="ARBA00013013"/>
    </source>
</evidence>
<feature type="non-terminal residue" evidence="24">
    <location>
        <position position="1"/>
    </location>
</feature>
<dbReference type="GO" id="GO:0005739">
    <property type="term" value="C:mitochondrion"/>
    <property type="evidence" value="ECO:0007669"/>
    <property type="project" value="TreeGrafter"/>
</dbReference>
<keyword evidence="7" id="KW-0329">Glyoxylate bypass</keyword>
<evidence type="ECO:0000256" key="22">
    <source>
        <dbReference type="ARBA" id="ARBA00031098"/>
    </source>
</evidence>
<keyword evidence="25" id="KW-1185">Reference proteome</keyword>
<dbReference type="PRINTS" id="PR00449">
    <property type="entry name" value="RASTRNSFRMNG"/>
</dbReference>
<dbReference type="GO" id="GO:0005829">
    <property type="term" value="C:cytosol"/>
    <property type="evidence" value="ECO:0007669"/>
    <property type="project" value="TreeGrafter"/>
</dbReference>
<dbReference type="SMART" id="SM00176">
    <property type="entry name" value="RAN"/>
    <property type="match status" value="1"/>
</dbReference>
<dbReference type="PANTHER" id="PTHR11822">
    <property type="entry name" value="NADP-SPECIFIC ISOCITRATE DEHYDROGENASE"/>
    <property type="match status" value="1"/>
</dbReference>
<protein>
    <recommendedName>
        <fullName evidence="6">isocitrate dehydrogenase (NADP(+))</fullName>
        <ecNumber evidence="6">1.1.1.42</ecNumber>
    </recommendedName>
    <alternativeName>
        <fullName evidence="21">NADP(+)-specific ICDH</fullName>
    </alternativeName>
    <alternativeName>
        <fullName evidence="22">Oxalosuccinate decarboxylase</fullName>
    </alternativeName>
</protein>
<evidence type="ECO:0000256" key="8">
    <source>
        <dbReference type="ARBA" id="ARBA00022475"/>
    </source>
</evidence>
<comment type="similarity">
    <text evidence="5">Belongs to the small GTPase superfamily. Ras family.</text>
</comment>
<keyword evidence="10" id="KW-0816">Tricarboxylic acid cycle</keyword>
<keyword evidence="9" id="KW-0488">Methylation</keyword>
<keyword evidence="16" id="KW-0342">GTP-binding</keyword>
<dbReference type="SMART" id="SM00175">
    <property type="entry name" value="RAB"/>
    <property type="match status" value="1"/>
</dbReference>
<evidence type="ECO:0000256" key="9">
    <source>
        <dbReference type="ARBA" id="ARBA00022481"/>
    </source>
</evidence>
<organism evidence="24 25">
    <name type="scientific">Polypterus senegalus</name>
    <name type="common">Senegal bichir</name>
    <dbReference type="NCBI Taxonomy" id="55291"/>
    <lineage>
        <taxon>Eukaryota</taxon>
        <taxon>Metazoa</taxon>
        <taxon>Chordata</taxon>
        <taxon>Craniata</taxon>
        <taxon>Vertebrata</taxon>
        <taxon>Euteleostomi</taxon>
        <taxon>Actinopterygii</taxon>
        <taxon>Polypteriformes</taxon>
        <taxon>Polypteridae</taxon>
        <taxon>Polypterus</taxon>
    </lineage>
</organism>
<evidence type="ECO:0000313" key="25">
    <source>
        <dbReference type="Proteomes" id="UP000886611"/>
    </source>
</evidence>
<evidence type="ECO:0000256" key="18">
    <source>
        <dbReference type="ARBA" id="ARBA00023211"/>
    </source>
</evidence>
<dbReference type="PANTHER" id="PTHR11822:SF21">
    <property type="entry name" value="ISOCITRATE DEHYDROGENASE [NADP], MITOCHONDRIAL"/>
    <property type="match status" value="1"/>
</dbReference>
<evidence type="ECO:0000256" key="14">
    <source>
        <dbReference type="ARBA" id="ARBA00022857"/>
    </source>
</evidence>
<evidence type="ECO:0000256" key="19">
    <source>
        <dbReference type="ARBA" id="ARBA00023288"/>
    </source>
</evidence>
<dbReference type="EC" id="1.1.1.42" evidence="6"/>
<dbReference type="AlphaFoldDB" id="A0A8X7X064"/>
<dbReference type="Proteomes" id="UP000886611">
    <property type="component" value="Unassembled WGS sequence"/>
</dbReference>
<dbReference type="NCBIfam" id="TIGR00231">
    <property type="entry name" value="small_GTP"/>
    <property type="match status" value="1"/>
</dbReference>
<keyword evidence="19" id="KW-0449">Lipoprotein</keyword>
<dbReference type="SUPFAM" id="SSF53659">
    <property type="entry name" value="Isocitrate/Isopropylmalate dehydrogenase-like"/>
    <property type="match status" value="1"/>
</dbReference>
<evidence type="ECO:0000256" key="1">
    <source>
        <dbReference type="ARBA" id="ARBA00001936"/>
    </source>
</evidence>
<dbReference type="SMART" id="SM00174">
    <property type="entry name" value="RHO"/>
    <property type="match status" value="1"/>
</dbReference>
<dbReference type="GO" id="GO:0006097">
    <property type="term" value="P:glyoxylate cycle"/>
    <property type="evidence" value="ECO:0007669"/>
    <property type="project" value="UniProtKB-KW"/>
</dbReference>
<proteinExistence type="inferred from homology"/>
<comment type="subcellular location">
    <subcellularLocation>
        <location evidence="3">Cell membrane</location>
        <topology evidence="3">Lipid-anchor</topology>
    </subcellularLocation>
</comment>
<keyword evidence="14" id="KW-0521">NADP</keyword>
<dbReference type="CDD" id="cd04145">
    <property type="entry name" value="M_R_Ras_like"/>
    <property type="match status" value="1"/>
</dbReference>
<dbReference type="GO" id="GO:0005525">
    <property type="term" value="F:GTP binding"/>
    <property type="evidence" value="ECO:0007669"/>
    <property type="project" value="UniProtKB-KW"/>
</dbReference>
<keyword evidence="12" id="KW-0547">Nucleotide-binding</keyword>
<dbReference type="GO" id="GO:0006739">
    <property type="term" value="P:NADP+ metabolic process"/>
    <property type="evidence" value="ECO:0007669"/>
    <property type="project" value="TreeGrafter"/>
</dbReference>
<dbReference type="GO" id="GO:0005886">
    <property type="term" value="C:plasma membrane"/>
    <property type="evidence" value="ECO:0007669"/>
    <property type="project" value="UniProtKB-SubCell"/>
</dbReference>
<comment type="cofactor">
    <cofactor evidence="1">
        <name>Mn(2+)</name>
        <dbReference type="ChEBI" id="CHEBI:29035"/>
    </cofactor>
</comment>
<keyword evidence="11" id="KW-0479">Metal-binding</keyword>
<evidence type="ECO:0000256" key="3">
    <source>
        <dbReference type="ARBA" id="ARBA00004193"/>
    </source>
</evidence>
<dbReference type="InterPro" id="IPR024084">
    <property type="entry name" value="IsoPropMal-DH-like_dom"/>
</dbReference>
<keyword evidence="18" id="KW-0464">Manganese</keyword>
<comment type="similarity">
    <text evidence="4">Belongs to the isocitrate and isopropylmalate dehydrogenases family.</text>
</comment>